<comment type="subcellular location">
    <subcellularLocation>
        <location evidence="1">Cytoplasm</location>
    </subcellularLocation>
</comment>
<evidence type="ECO:0000313" key="6">
    <source>
        <dbReference type="Proteomes" id="UP000186698"/>
    </source>
</evidence>
<dbReference type="OMA" id="TSSRQYM"/>
<organism evidence="7">
    <name type="scientific">Xenopus laevis</name>
    <name type="common">African clawed frog</name>
    <dbReference type="NCBI Taxonomy" id="8355"/>
    <lineage>
        <taxon>Eukaryota</taxon>
        <taxon>Metazoa</taxon>
        <taxon>Chordata</taxon>
        <taxon>Craniata</taxon>
        <taxon>Vertebrata</taxon>
        <taxon>Euteleostomi</taxon>
        <taxon>Amphibia</taxon>
        <taxon>Batrachia</taxon>
        <taxon>Anura</taxon>
        <taxon>Pipoidea</taxon>
        <taxon>Pipidae</taxon>
        <taxon>Xenopodinae</taxon>
        <taxon>Xenopus</taxon>
        <taxon>Xenopus</taxon>
    </lineage>
</organism>
<dbReference type="PaxDb" id="8355-A0A1L8FUB4"/>
<comment type="similarity">
    <text evidence="2">Belongs to the FAM83 family.</text>
</comment>
<accession>A0A1L8FUB4</accession>
<dbReference type="Bgee" id="108695488">
    <property type="expression patterns" value="Expressed in zone of skin and 13 other cell types or tissues"/>
</dbReference>
<dbReference type="Proteomes" id="UP000186698">
    <property type="component" value="Chromosome 6S"/>
</dbReference>
<feature type="compositionally biased region" description="Polar residues" evidence="4">
    <location>
        <begin position="1156"/>
        <end position="1183"/>
    </location>
</feature>
<evidence type="ECO:0000313" key="9">
    <source>
        <dbReference type="RefSeq" id="XP_041424031.1"/>
    </source>
</evidence>
<dbReference type="GO" id="GO:0005737">
    <property type="term" value="C:cytoplasm"/>
    <property type="evidence" value="ECO:0007669"/>
    <property type="project" value="UniProtKB-SubCell"/>
</dbReference>
<feature type="region of interest" description="Disordered" evidence="4">
    <location>
        <begin position="72"/>
        <end position="95"/>
    </location>
</feature>
<evidence type="ECO:0000256" key="2">
    <source>
        <dbReference type="ARBA" id="ARBA00006937"/>
    </source>
</evidence>
<feature type="domain" description="Scaffolding anchor of CK1" evidence="5">
    <location>
        <begin position="13"/>
        <end position="286"/>
    </location>
</feature>
<dbReference type="Pfam" id="PF07894">
    <property type="entry name" value="SACK1"/>
    <property type="match status" value="1"/>
</dbReference>
<feature type="region of interest" description="Disordered" evidence="4">
    <location>
        <begin position="939"/>
        <end position="1016"/>
    </location>
</feature>
<dbReference type="GO" id="GO:0044380">
    <property type="term" value="P:protein localization to cytoskeleton"/>
    <property type="evidence" value="ECO:0000318"/>
    <property type="project" value="GO_Central"/>
</dbReference>
<dbReference type="PANTHER" id="PTHR16181:SF29">
    <property type="entry name" value="PROTEIN FAM83A-RELATED"/>
    <property type="match status" value="1"/>
</dbReference>
<name>A0A1L8FUB4_XENLA</name>
<dbReference type="CDD" id="cd09188">
    <property type="entry name" value="PLDc_FAM83H_N"/>
    <property type="match status" value="1"/>
</dbReference>
<dbReference type="GeneID" id="108695488"/>
<dbReference type="InterPro" id="IPR050944">
    <property type="entry name" value="FAM83"/>
</dbReference>
<feature type="region of interest" description="Disordered" evidence="4">
    <location>
        <begin position="1120"/>
        <end position="1191"/>
    </location>
</feature>
<dbReference type="GO" id="GO:0007165">
    <property type="term" value="P:signal transduction"/>
    <property type="evidence" value="ECO:0000318"/>
    <property type="project" value="GO_Central"/>
</dbReference>
<sequence>MAHRSQSSSQGDNPLDPNYLPPHYKEYYRIAIDVLAERGPEAYEEFLTNEGAPDFLCPSEVEHITKCLQRPPECSQENQHPDNVYSTQEEADGSSGTYWPMESDTVAPELDLGWPTIYGFQGTEVTTLVHPPSPDNPTIKEEIRRMIRSAQQVIGIVMDIFTDADILSELLDAANRRIPVYIILDQMNCQLFLDMTAKCRVNLNYVEFLRVRTVPGPTYFCKNGSTFKGNLQEKFLLVDCNVVLSGTYSFMWSFEKIHRSIAHIFQGELVSSFDEEFRILFAQSDPLIPSESALAMMDKSYMGMVPFAGHRPMFDRKLHFMYPREENPSQPFPTFGVDPDRHYFQPSRREDMMRQNMDPAGMRMYAKNFGDPMEKMQMSFMQNKQLEALEAYKRHSFAEGTFENYTSSRQYSSRQMHMNNNNDEYRFQSSQVQKSQFMQFQSPLATTRPQGLFEKIRGGRQGLQEMDEFDSRYPNKGLPGESHFALEGPPMRPGYNPSNSSREVKHGSDQAVIGGEGRFGQRSLGRQKFMCQISPTQKQGMEQKYLFHDQDADKKPPENKQGLRSWRVSSYLSGIQSDQDEEGLPIPLEPELYDDALVPVERSVPATETLLKYSMDPMQPYKSSLVPHDVPFDRSNENFMKYSVDPIPPFKPSNDVPERKVPANENLSKYSLDPIPPYKTFGSTGELSVEKAKETPPAEKEKEESLLSRHDSFRTRTNPLIQRGSRLRSSLIFSSSKLEQHTSTAESVQELQKAQNTSEVVSENETGKTTSRVAEILQKYRGVSKDSNSTTMTQAKAASRTIHEETEDGQCTSTEAVAYKAVESTVDKNGSVSRMQQESQYKSVATSHLEGLLSKDRQSISMSKVEQMTSTFQTIGSHSAAPPERNESGPMVTEPTEAQKQGSISHKQEESHYKSVVTSQLEGLLNREQQVISMSKVEQMTSSIQTVGNISSAPPENKESGPTITELTEVPQSPENAPIRSNSSFHFGSALESMSQNPTPSSSLNKSEEDLAKTDQNFFRKGSIRLKQFLQSKAEKKAEEDLASDNTKVEKQHSTLRRLSKSDNQELAPTTDPEEKSTKSLSVSPPKSSLTSQSRSSTSNVIFSSNLRDDTKVILEQISANSQKNRAEMVKQAQQIQATSDPDTTTTSPTAESKTEGTSSVDTSALNRTGSFLSRFSKPTTSSPDDRDNLLKRMESFRKEKRVYSRFEVFCKKDEPSAAEENGDADSKDKKVGKIFPKLLGNLIKK</sequence>
<dbReference type="GO" id="GO:0019901">
    <property type="term" value="F:protein kinase binding"/>
    <property type="evidence" value="ECO:0000318"/>
    <property type="project" value="GO_Central"/>
</dbReference>
<feature type="compositionally biased region" description="Polar residues" evidence="4">
    <location>
        <begin position="1"/>
        <end position="12"/>
    </location>
</feature>
<dbReference type="GO" id="GO:0030335">
    <property type="term" value="P:positive regulation of cell migration"/>
    <property type="evidence" value="ECO:0000318"/>
    <property type="project" value="GO_Central"/>
</dbReference>
<dbReference type="RefSeq" id="XP_018079516.1">
    <property type="nucleotide sequence ID" value="XM_018224027.2"/>
</dbReference>
<dbReference type="Gene3D" id="3.30.870.10">
    <property type="entry name" value="Endonuclease Chain A"/>
    <property type="match status" value="1"/>
</dbReference>
<dbReference type="AlphaFoldDB" id="A0A1L8FUB4"/>
<dbReference type="GO" id="GO:0045095">
    <property type="term" value="C:keratin filament"/>
    <property type="evidence" value="ECO:0007669"/>
    <property type="project" value="TreeGrafter"/>
</dbReference>
<proteinExistence type="inferred from homology"/>
<feature type="compositionally biased region" description="Low complexity" evidence="4">
    <location>
        <begin position="1138"/>
        <end position="1151"/>
    </location>
</feature>
<dbReference type="GO" id="GO:1990254">
    <property type="term" value="F:keratin filament binding"/>
    <property type="evidence" value="ECO:0000318"/>
    <property type="project" value="GO_Central"/>
</dbReference>
<dbReference type="AGR" id="Xenbase:XB-GENE-17337344"/>
<keyword evidence="6" id="KW-1185">Reference proteome</keyword>
<dbReference type="Xenbase" id="XB-GENE-17337344">
    <property type="gene designation" value="fam83h.S"/>
</dbReference>
<feature type="region of interest" description="Disordered" evidence="4">
    <location>
        <begin position="681"/>
        <end position="708"/>
    </location>
</feature>
<reference evidence="7 8" key="1">
    <citation type="submission" date="2022-04" db="UniProtKB">
        <authorList>
            <consortium name="RefSeq"/>
        </authorList>
    </citation>
    <scope>IDENTIFICATION</scope>
    <source>
        <strain evidence="7 8">J_2021</strain>
        <tissue evidence="7 8">Erythrocytes</tissue>
    </source>
</reference>
<dbReference type="InterPro" id="IPR041996">
    <property type="entry name" value="PLDc_FAM83H_N"/>
</dbReference>
<evidence type="ECO:0000259" key="5">
    <source>
        <dbReference type="Pfam" id="PF07894"/>
    </source>
</evidence>
<dbReference type="CTD" id="108695488"/>
<feature type="region of interest" description="Disordered" evidence="4">
    <location>
        <begin position="1031"/>
        <end position="1103"/>
    </location>
</feature>
<feature type="region of interest" description="Disordered" evidence="4">
    <location>
        <begin position="1"/>
        <end position="20"/>
    </location>
</feature>
<dbReference type="InterPro" id="IPR012461">
    <property type="entry name" value="SACK1"/>
</dbReference>
<evidence type="ECO:0000313" key="8">
    <source>
        <dbReference type="RefSeq" id="XP_018079517.1"/>
    </source>
</evidence>
<dbReference type="FunFam" id="3.30.870.10:FF:000004">
    <property type="entry name" value="protein FAM83H isoform X2"/>
    <property type="match status" value="1"/>
</dbReference>
<dbReference type="RefSeq" id="XP_018079517.1">
    <property type="nucleotide sequence ID" value="XM_018224028.2"/>
</dbReference>
<feature type="compositionally biased region" description="Polar residues" evidence="4">
    <location>
        <begin position="939"/>
        <end position="1005"/>
    </location>
</feature>
<dbReference type="GO" id="GO:0045104">
    <property type="term" value="P:intermediate filament cytoskeleton organization"/>
    <property type="evidence" value="ECO:0000318"/>
    <property type="project" value="GO_Central"/>
</dbReference>
<feature type="compositionally biased region" description="Basic and acidic residues" evidence="4">
    <location>
        <begin position="688"/>
        <end position="708"/>
    </location>
</feature>
<feature type="compositionally biased region" description="Polar residues" evidence="4">
    <location>
        <begin position="896"/>
        <end position="905"/>
    </location>
</feature>
<dbReference type="OrthoDB" id="9832446at2759"/>
<feature type="region of interest" description="Disordered" evidence="4">
    <location>
        <begin position="873"/>
        <end position="915"/>
    </location>
</feature>
<dbReference type="RefSeq" id="XP_041424031.1">
    <property type="nucleotide sequence ID" value="XM_041568097.1"/>
</dbReference>
<evidence type="ECO:0000313" key="7">
    <source>
        <dbReference type="RefSeq" id="XP_018079516.1"/>
    </source>
</evidence>
<dbReference type="KEGG" id="xla:108695488"/>
<dbReference type="SUPFAM" id="SSF56024">
    <property type="entry name" value="Phospholipase D/nuclease"/>
    <property type="match status" value="1"/>
</dbReference>
<dbReference type="STRING" id="8355.A0A1L8FUB4"/>
<protein>
    <submittedName>
        <fullName evidence="7 8">protein FAM83H</fullName>
    </submittedName>
</protein>
<evidence type="ECO:0000256" key="1">
    <source>
        <dbReference type="ARBA" id="ARBA00004496"/>
    </source>
</evidence>
<evidence type="ECO:0000313" key="10">
    <source>
        <dbReference type="Xenbase" id="XB-GENE-17337344"/>
    </source>
</evidence>
<dbReference type="PANTHER" id="PTHR16181">
    <property type="entry name" value="PROTEIN FAM83A-RELATED"/>
    <property type="match status" value="1"/>
</dbReference>
<evidence type="ECO:0000256" key="3">
    <source>
        <dbReference type="ARBA" id="ARBA00022490"/>
    </source>
</evidence>
<keyword evidence="3" id="KW-0963">Cytoplasm</keyword>
<gene>
    <name evidence="7 8 9 10" type="primary">fam83h.S</name>
</gene>
<evidence type="ECO:0000256" key="4">
    <source>
        <dbReference type="SAM" id="MobiDB-lite"/>
    </source>
</evidence>
<feature type="compositionally biased region" description="Low complexity" evidence="4">
    <location>
        <begin position="1079"/>
        <end position="1099"/>
    </location>
</feature>